<sequence>MFTFAHLKPPAANKKWYRKKYFFLLFADQMKELGGRKSQRNFPHFSASGRAEGDGGRGFANAAGRFSSFGQVRAHKDSGGCRSNTVCSPLSLSLSLALSLSCDQHGCSSLVSDFEVHHTYPSTVPFFTLQISSETRVKQAESKCIKRKCSACHCHCLQRKPPYFLKRV</sequence>
<name>A0ABV0UR95_9TELE</name>
<organism evidence="1 2">
    <name type="scientific">Ilyodon furcidens</name>
    <name type="common">goldbreast splitfin</name>
    <dbReference type="NCBI Taxonomy" id="33524"/>
    <lineage>
        <taxon>Eukaryota</taxon>
        <taxon>Metazoa</taxon>
        <taxon>Chordata</taxon>
        <taxon>Craniata</taxon>
        <taxon>Vertebrata</taxon>
        <taxon>Euteleostomi</taxon>
        <taxon>Actinopterygii</taxon>
        <taxon>Neopterygii</taxon>
        <taxon>Teleostei</taxon>
        <taxon>Neoteleostei</taxon>
        <taxon>Acanthomorphata</taxon>
        <taxon>Ovalentaria</taxon>
        <taxon>Atherinomorphae</taxon>
        <taxon>Cyprinodontiformes</taxon>
        <taxon>Goodeidae</taxon>
        <taxon>Ilyodon</taxon>
    </lineage>
</organism>
<accession>A0ABV0UR95</accession>
<dbReference type="EMBL" id="JAHRIQ010081434">
    <property type="protein sequence ID" value="MEQ2247092.1"/>
    <property type="molecule type" value="Genomic_DNA"/>
</dbReference>
<reference evidence="1 2" key="1">
    <citation type="submission" date="2021-06" db="EMBL/GenBank/DDBJ databases">
        <authorList>
            <person name="Palmer J.M."/>
        </authorList>
    </citation>
    <scope>NUCLEOTIDE SEQUENCE [LARGE SCALE GENOMIC DNA]</scope>
    <source>
        <strain evidence="2">if_2019</strain>
        <tissue evidence="1">Muscle</tissue>
    </source>
</reference>
<evidence type="ECO:0000313" key="2">
    <source>
        <dbReference type="Proteomes" id="UP001482620"/>
    </source>
</evidence>
<protein>
    <submittedName>
        <fullName evidence="1">Uncharacterized protein</fullName>
    </submittedName>
</protein>
<comment type="caution">
    <text evidence="1">The sequence shown here is derived from an EMBL/GenBank/DDBJ whole genome shotgun (WGS) entry which is preliminary data.</text>
</comment>
<evidence type="ECO:0000313" key="1">
    <source>
        <dbReference type="EMBL" id="MEQ2247092.1"/>
    </source>
</evidence>
<proteinExistence type="predicted"/>
<dbReference type="Proteomes" id="UP001482620">
    <property type="component" value="Unassembled WGS sequence"/>
</dbReference>
<gene>
    <name evidence="1" type="ORF">ILYODFUR_005682</name>
</gene>
<keyword evidence="2" id="KW-1185">Reference proteome</keyword>